<dbReference type="GO" id="GO:0003824">
    <property type="term" value="F:catalytic activity"/>
    <property type="evidence" value="ECO:0007669"/>
    <property type="project" value="InterPro"/>
</dbReference>
<dbReference type="Pfam" id="PF14529">
    <property type="entry name" value="Exo_endo_phos_2"/>
    <property type="match status" value="1"/>
</dbReference>
<accession>A0AAV1JP97</accession>
<protein>
    <recommendedName>
        <fullName evidence="1">Endonuclease/exonuclease/phosphatase domain-containing protein</fullName>
    </recommendedName>
</protein>
<feature type="domain" description="Endonuclease/exonuclease/phosphatase" evidence="1">
    <location>
        <begin position="406"/>
        <end position="527"/>
    </location>
</feature>
<sequence>MSCEIVKCNSCKIVINELLAFVQNKCDVMDVEGIVRLCVLSFTQTEIEVAKKLLIQSLSPSKKRVLCKKGTKAERDLRDIVAFLKVCEPESIPIFVAKDLQKLPPITFDHIDVTRVLKDLIVIQNEVKKISSTYLTKDEFYKNCNMQGSPDRTVNFKRGGHIRTTESADISAHAHRSPPACRLSHSISGSEREEAISLPLAATSAITGTGSEAPTAVSPSLCCVTRASESRQLCANITGNNDKESNVEWQTVQRKKGRKYKYIGQRGEAVIDADSKFKPAELYVPLFINRVNKCTSEKDIHDYLVNKTRAEVKVQKITSKQDKSYDAYKETWLLPHDLQYLNKIDEDFGCTGTSAVDTSAGILRGRPYGGVALLWRKNAFSSVTVLHCASVRLAAIRVITGDTSFLVFSVYMPVDCGENLPEFTECLAEINAIVESSNVASAFILGDFNAHPDAHFGKELSHFCSEQRWRCADMEFLGIASDNFTFISDANGSHRWLDHCIVTEAAYNAISSVNILYDSSWSDHLPLLINCNIGVLCSGSVESQTPVAGWPAKWQEHVENTEPTAK</sequence>
<keyword evidence="3" id="KW-1185">Reference proteome</keyword>
<dbReference type="Proteomes" id="UP001497472">
    <property type="component" value="Unassembled WGS sequence"/>
</dbReference>
<dbReference type="EMBL" id="CAVLEF010000081">
    <property type="protein sequence ID" value="CAK1550237.1"/>
    <property type="molecule type" value="Genomic_DNA"/>
</dbReference>
<dbReference type="InterPro" id="IPR005135">
    <property type="entry name" value="Endo/exonuclease/phosphatase"/>
</dbReference>
<reference evidence="2 3" key="1">
    <citation type="submission" date="2023-11" db="EMBL/GenBank/DDBJ databases">
        <authorList>
            <person name="Okamura Y."/>
        </authorList>
    </citation>
    <scope>NUCLEOTIDE SEQUENCE [LARGE SCALE GENOMIC DNA]</scope>
</reference>
<dbReference type="InterPro" id="IPR036691">
    <property type="entry name" value="Endo/exonu/phosph_ase_sf"/>
</dbReference>
<dbReference type="Gene3D" id="3.60.10.10">
    <property type="entry name" value="Endonuclease/exonuclease/phosphatase"/>
    <property type="match status" value="1"/>
</dbReference>
<evidence type="ECO:0000313" key="2">
    <source>
        <dbReference type="EMBL" id="CAK1550237.1"/>
    </source>
</evidence>
<dbReference type="AlphaFoldDB" id="A0AAV1JP97"/>
<evidence type="ECO:0000313" key="3">
    <source>
        <dbReference type="Proteomes" id="UP001497472"/>
    </source>
</evidence>
<comment type="caution">
    <text evidence="2">The sequence shown here is derived from an EMBL/GenBank/DDBJ whole genome shotgun (WGS) entry which is preliminary data.</text>
</comment>
<name>A0AAV1JP97_9NEOP</name>
<proteinExistence type="predicted"/>
<gene>
    <name evidence="2" type="ORF">LNINA_LOCUS9474</name>
</gene>
<evidence type="ECO:0000259" key="1">
    <source>
        <dbReference type="Pfam" id="PF14529"/>
    </source>
</evidence>
<organism evidence="2 3">
    <name type="scientific">Leptosia nina</name>
    <dbReference type="NCBI Taxonomy" id="320188"/>
    <lineage>
        <taxon>Eukaryota</taxon>
        <taxon>Metazoa</taxon>
        <taxon>Ecdysozoa</taxon>
        <taxon>Arthropoda</taxon>
        <taxon>Hexapoda</taxon>
        <taxon>Insecta</taxon>
        <taxon>Pterygota</taxon>
        <taxon>Neoptera</taxon>
        <taxon>Endopterygota</taxon>
        <taxon>Lepidoptera</taxon>
        <taxon>Glossata</taxon>
        <taxon>Ditrysia</taxon>
        <taxon>Papilionoidea</taxon>
        <taxon>Pieridae</taxon>
        <taxon>Pierinae</taxon>
        <taxon>Leptosia</taxon>
    </lineage>
</organism>
<dbReference type="SUPFAM" id="SSF56219">
    <property type="entry name" value="DNase I-like"/>
    <property type="match status" value="1"/>
</dbReference>